<dbReference type="CDD" id="cd02440">
    <property type="entry name" value="AdoMet_MTases"/>
    <property type="match status" value="1"/>
</dbReference>
<dbReference type="InterPro" id="IPR029063">
    <property type="entry name" value="SAM-dependent_MTases_sf"/>
</dbReference>
<evidence type="ECO:0000313" key="2">
    <source>
        <dbReference type="EMBL" id="NMH96126.1"/>
    </source>
</evidence>
<dbReference type="SUPFAM" id="SSF102588">
    <property type="entry name" value="LmbE-like"/>
    <property type="match status" value="1"/>
</dbReference>
<name>A0ABX1S3G4_9PSEU</name>
<dbReference type="GO" id="GO:0008168">
    <property type="term" value="F:methyltransferase activity"/>
    <property type="evidence" value="ECO:0007669"/>
    <property type="project" value="UniProtKB-KW"/>
</dbReference>
<keyword evidence="2" id="KW-0489">Methyltransferase</keyword>
<dbReference type="Pfam" id="PF13649">
    <property type="entry name" value="Methyltransf_25"/>
    <property type="match status" value="1"/>
</dbReference>
<dbReference type="SUPFAM" id="SSF53335">
    <property type="entry name" value="S-adenosyl-L-methionine-dependent methyltransferases"/>
    <property type="match status" value="1"/>
</dbReference>
<dbReference type="Gene3D" id="3.40.50.150">
    <property type="entry name" value="Vaccinia Virus protein VP39"/>
    <property type="match status" value="1"/>
</dbReference>
<reference evidence="2 3" key="1">
    <citation type="submission" date="2020-04" db="EMBL/GenBank/DDBJ databases">
        <authorList>
            <person name="Klaysubun C."/>
            <person name="Duangmal K."/>
            <person name="Lipun K."/>
        </authorList>
    </citation>
    <scope>NUCLEOTIDE SEQUENCE [LARGE SCALE GENOMIC DNA]</scope>
    <source>
        <strain evidence="2 3">K10HN5</strain>
    </source>
</reference>
<protein>
    <submittedName>
        <fullName evidence="2">Methyltransferase domain-containing protein</fullName>
    </submittedName>
</protein>
<proteinExistence type="predicted"/>
<comment type="caution">
    <text evidence="2">The sequence shown here is derived from an EMBL/GenBank/DDBJ whole genome shotgun (WGS) entry which is preliminary data.</text>
</comment>
<gene>
    <name evidence="2" type="ORF">HF526_02110</name>
</gene>
<dbReference type="EMBL" id="JAAXLA010000002">
    <property type="protein sequence ID" value="NMH96126.1"/>
    <property type="molecule type" value="Genomic_DNA"/>
</dbReference>
<feature type="domain" description="Methyltransferase" evidence="1">
    <location>
        <begin position="188"/>
        <end position="277"/>
    </location>
</feature>
<keyword evidence="3" id="KW-1185">Reference proteome</keyword>
<dbReference type="InterPro" id="IPR024078">
    <property type="entry name" value="LmbE-like_dom_sf"/>
</dbReference>
<sequence length="327" mass="35534">MHRLGLPDSGLAGRSDELTAALRPFLADAGAYLAPWPGDPHPDHRAVGIAAAAAAPVTAHGWSYPIWMWAWMNPGDPAIRWDRAHLLPLDPADRAAKQAAIACFTSQIDRSPDGSPPVLSPAMLAHTHRDAELFFREPPAVSAPLGRFAELYAGGADPWQAGSWYERRKRDVVLACLPQERYHLAFEPGCGTGELTVALAERCDRVLASDPVAEAASRARAATATRPGVLVTQAALPAAVPEEPIDLAVFSEVLYYLDDETVGATLDRTVDVLRPRGDLVVVHWRGWPAEAPRDAGATHRMVRAHAALDDVVEHVDEQFVLHVLRRR</sequence>
<evidence type="ECO:0000259" key="1">
    <source>
        <dbReference type="Pfam" id="PF13649"/>
    </source>
</evidence>
<dbReference type="GO" id="GO:0032259">
    <property type="term" value="P:methylation"/>
    <property type="evidence" value="ECO:0007669"/>
    <property type="project" value="UniProtKB-KW"/>
</dbReference>
<accession>A0ABX1S3G4</accession>
<evidence type="ECO:0000313" key="3">
    <source>
        <dbReference type="Proteomes" id="UP000820669"/>
    </source>
</evidence>
<organism evidence="2 3">
    <name type="scientific">Pseudonocardia acidicola</name>
    <dbReference type="NCBI Taxonomy" id="2724939"/>
    <lineage>
        <taxon>Bacteria</taxon>
        <taxon>Bacillati</taxon>
        <taxon>Actinomycetota</taxon>
        <taxon>Actinomycetes</taxon>
        <taxon>Pseudonocardiales</taxon>
        <taxon>Pseudonocardiaceae</taxon>
        <taxon>Pseudonocardia</taxon>
    </lineage>
</organism>
<dbReference type="Proteomes" id="UP000820669">
    <property type="component" value="Unassembled WGS sequence"/>
</dbReference>
<dbReference type="Gene3D" id="3.40.50.10320">
    <property type="entry name" value="LmbE-like"/>
    <property type="match status" value="1"/>
</dbReference>
<keyword evidence="2" id="KW-0808">Transferase</keyword>
<dbReference type="InterPro" id="IPR041698">
    <property type="entry name" value="Methyltransf_25"/>
</dbReference>